<dbReference type="EC" id="3.6.1.-" evidence="13"/>
<dbReference type="eggNOG" id="COG0488">
    <property type="taxonomic scope" value="Bacteria"/>
</dbReference>
<gene>
    <name evidence="13" type="primary">ettA</name>
    <name evidence="15" type="ORF">IX83_01610</name>
</gene>
<dbReference type="NCBIfam" id="NF008775">
    <property type="entry name" value="PRK11819.1"/>
    <property type="match status" value="1"/>
</dbReference>
<dbReference type="RefSeq" id="WP_038498377.1">
    <property type="nucleotide sequence ID" value="NZ_AFWK01000114.1"/>
</dbReference>
<dbReference type="GO" id="GO:0005524">
    <property type="term" value="F:ATP binding"/>
    <property type="evidence" value="ECO:0007669"/>
    <property type="project" value="UniProtKB-UniRule"/>
</dbReference>
<keyword evidence="11 13" id="KW-0694">RNA-binding</keyword>
<accession>A0A077DDF0</accession>
<dbReference type="InterPro" id="IPR027417">
    <property type="entry name" value="P-loop_NTPase"/>
</dbReference>
<feature type="domain" description="ABC transporter" evidence="14">
    <location>
        <begin position="6"/>
        <end position="263"/>
    </location>
</feature>
<dbReference type="CDD" id="cd03221">
    <property type="entry name" value="ABCF_EF-3"/>
    <property type="match status" value="2"/>
</dbReference>
<dbReference type="InterPro" id="IPR022374">
    <property type="entry name" value="EttA"/>
</dbReference>
<dbReference type="PROSITE" id="PS50893">
    <property type="entry name" value="ABC_TRANSPORTER_2"/>
    <property type="match status" value="2"/>
</dbReference>
<dbReference type="Pfam" id="PF12848">
    <property type="entry name" value="ABC_tran_Xtn"/>
    <property type="match status" value="1"/>
</dbReference>
<dbReference type="PROSITE" id="PS00211">
    <property type="entry name" value="ABC_TRANSPORTER_1"/>
    <property type="match status" value="1"/>
</dbReference>
<evidence type="ECO:0000313" key="15">
    <source>
        <dbReference type="EMBL" id="AIL32181.1"/>
    </source>
</evidence>
<evidence type="ECO:0000256" key="2">
    <source>
        <dbReference type="ARBA" id="ARBA00022475"/>
    </source>
</evidence>
<evidence type="ECO:0000256" key="13">
    <source>
        <dbReference type="HAMAP-Rule" id="MF_00847"/>
    </source>
</evidence>
<keyword evidence="4 13" id="KW-0820">tRNA-binding</keyword>
<reference evidence="15 16" key="1">
    <citation type="journal article" date="2014" name="BMC Genomics">
        <title>A genomic perspective on a new bacterial genus and species from the Alcaligenaceae family, Basilea psittacipulmonis.</title>
        <authorList>
            <person name="Whiteson K.L."/>
            <person name="Hernandez D."/>
            <person name="Lazarevic V."/>
            <person name="Gaia N."/>
            <person name="Farinelli L."/>
            <person name="Francois P."/>
            <person name="Pilo P."/>
            <person name="Frey J."/>
            <person name="Schrenzel J."/>
        </authorList>
    </citation>
    <scope>NUCLEOTIDE SEQUENCE [LARGE SCALE GENOMIC DNA]</scope>
    <source>
        <strain evidence="15 16">DSM 24701</strain>
    </source>
</reference>
<evidence type="ECO:0000256" key="7">
    <source>
        <dbReference type="ARBA" id="ARBA00022741"/>
    </source>
</evidence>
<comment type="domain">
    <text evidence="13">The P-site tRNA interaction motif (PtIM domain) probably interacts with the P-site tRNA(fMet) as well as the 23S rRNA.</text>
</comment>
<keyword evidence="2" id="KW-0472">Membrane</keyword>
<feature type="region of interest" description="PtIM" evidence="13">
    <location>
        <begin position="245"/>
        <end position="325"/>
    </location>
</feature>
<dbReference type="HAMAP" id="MF_00847">
    <property type="entry name" value="EttA"/>
    <property type="match status" value="1"/>
</dbReference>
<feature type="binding site" evidence="13">
    <location>
        <begin position="39"/>
        <end position="46"/>
    </location>
    <ligand>
        <name>ATP</name>
        <dbReference type="ChEBI" id="CHEBI:30616"/>
        <label>1</label>
    </ligand>
</feature>
<dbReference type="FunFam" id="3.40.50.300:FF:000183">
    <property type="entry name" value="ABC transporter ATP-binding protein yjjK"/>
    <property type="match status" value="1"/>
</dbReference>
<dbReference type="SMART" id="SM00382">
    <property type="entry name" value="AAA"/>
    <property type="match status" value="2"/>
</dbReference>
<evidence type="ECO:0000256" key="5">
    <source>
        <dbReference type="ARBA" id="ARBA00022730"/>
    </source>
</evidence>
<dbReference type="STRING" id="1072685.IX83_01610"/>
<keyword evidence="6 13" id="KW-0677">Repeat</keyword>
<evidence type="ECO:0000256" key="11">
    <source>
        <dbReference type="ARBA" id="ARBA00022884"/>
    </source>
</evidence>
<sequence>MAQYVFTMNRVGKIVPPKKQILRDISLSFFPGAKIGVLGLNGAGKSTLLKIMAGVDKEIEGEAIPMADLKIGYLPQEPQLNPEHTVREAVEEGLGDVFEARKRLEQVWAAYSEPDADFDALAAEQEKLEAIIAASASSGSDDVETQMEIAADALRLPPWEAKIAHLSGGEKRRVALCRLLLSKPDMLLLDEPTNHLDAESVDWLEQFLQKFPGTVVAVTHDRYFLDNAAEWILELDRGHGIPWKGNYSSWLEQKENRLKQEEAQESARQKAIQKELEWVRQNPKGRQAKSRARLNRFEELSSYEYQRRNETQEIFIPVAERLGNEVIEFDHVTKSFGDRVLIDDLSFKIPAGAIVGIIGPNGAGKSTLFRMITGTEQPDSGEVKIGQTVNISFVDQSRESLANDKTVFDFISGGADLLTVGKFEMPARAYLGRFNFKGTDQGKMVGQLSGGERGRLHLAQTLIKGGNVLLLDEPSNDLDVETLRALEDAILEFAGTVLVISHDRWFLDRVATHIIAFEGDSKVVFFDGNYQEYEADKIKRLGEEAAKPKRIRYKALK</sequence>
<dbReference type="GO" id="GO:0005737">
    <property type="term" value="C:cytoplasm"/>
    <property type="evidence" value="ECO:0007669"/>
    <property type="project" value="UniProtKB-SubCell"/>
</dbReference>
<dbReference type="KEGG" id="bpsi:IX83_01610"/>
<dbReference type="SUPFAM" id="SSF52540">
    <property type="entry name" value="P-loop containing nucleoside triphosphate hydrolases"/>
    <property type="match status" value="2"/>
</dbReference>
<dbReference type="Pfam" id="PF00005">
    <property type="entry name" value="ABC_tran"/>
    <property type="match status" value="2"/>
</dbReference>
<dbReference type="GO" id="GO:0043022">
    <property type="term" value="F:ribosome binding"/>
    <property type="evidence" value="ECO:0007669"/>
    <property type="project" value="UniProtKB-UniRule"/>
</dbReference>
<dbReference type="HOGENOM" id="CLU_000604_36_0_4"/>
<dbReference type="AlphaFoldDB" id="A0A077DDF0"/>
<keyword evidence="9 13" id="KW-0067">ATP-binding</keyword>
<feature type="binding site" evidence="13">
    <location>
        <begin position="359"/>
        <end position="366"/>
    </location>
    <ligand>
        <name>ATP</name>
        <dbReference type="ChEBI" id="CHEBI:30616"/>
        <label>2</label>
    </ligand>
</feature>
<keyword evidence="2" id="KW-1003">Cell membrane</keyword>
<dbReference type="GO" id="GO:0045900">
    <property type="term" value="P:negative regulation of translational elongation"/>
    <property type="evidence" value="ECO:0007669"/>
    <property type="project" value="UniProtKB-UniRule"/>
</dbReference>
<comment type="subcellular location">
    <subcellularLocation>
        <location evidence="13">Cytoplasm</location>
    </subcellularLocation>
    <text evidence="13">Associates with ribosomes and polysomes.</text>
</comment>
<protein>
    <recommendedName>
        <fullName evidence="13">Energy-dependent translational throttle protein EttA</fullName>
        <ecNumber evidence="13">3.6.1.-</ecNumber>
    </recommendedName>
    <alternativeName>
        <fullName evidence="13">Translational regulatory factor EttA</fullName>
    </alternativeName>
</protein>
<evidence type="ECO:0000256" key="9">
    <source>
        <dbReference type="ARBA" id="ARBA00022840"/>
    </source>
</evidence>
<dbReference type="GO" id="GO:0006412">
    <property type="term" value="P:translation"/>
    <property type="evidence" value="ECO:0007669"/>
    <property type="project" value="UniProtKB-KW"/>
</dbReference>
<dbReference type="PANTHER" id="PTHR43858:SF1">
    <property type="entry name" value="ABC TRANSPORTER-RELATED PROTEIN"/>
    <property type="match status" value="1"/>
</dbReference>
<dbReference type="InterPro" id="IPR017871">
    <property type="entry name" value="ABC_transporter-like_CS"/>
</dbReference>
<keyword evidence="5 13" id="KW-0699">rRNA-binding</keyword>
<dbReference type="PANTHER" id="PTHR43858">
    <property type="entry name" value="ENERGY-DEPENDENT TRANSLATIONAL THROTTLE PROTEIN ETTA"/>
    <property type="match status" value="1"/>
</dbReference>
<keyword evidence="12 13" id="KW-0648">Protein biosynthesis</keyword>
<comment type="subunit">
    <text evidence="13">Monomer. Probably contacts ribosomal proteins L1, L5, L33 and S7, the 16S and 23S rRNA and the P-site containing tRNA(fMet).</text>
</comment>
<dbReference type="NCBIfam" id="TIGR03719">
    <property type="entry name" value="ABC_ABC_ChvD"/>
    <property type="match status" value="1"/>
</dbReference>
<organism evidence="15 16">
    <name type="scientific">Basilea psittacipulmonis DSM 24701</name>
    <dbReference type="NCBI Taxonomy" id="1072685"/>
    <lineage>
        <taxon>Bacteria</taxon>
        <taxon>Pseudomonadati</taxon>
        <taxon>Pseudomonadota</taxon>
        <taxon>Betaproteobacteria</taxon>
        <taxon>Burkholderiales</taxon>
        <taxon>Alcaligenaceae</taxon>
        <taxon>Basilea</taxon>
    </lineage>
</organism>
<dbReference type="InterPro" id="IPR032781">
    <property type="entry name" value="ABC_tran_Xtn"/>
</dbReference>
<keyword evidence="7 13" id="KW-0547">Nucleotide-binding</keyword>
<dbReference type="EMBL" id="CP009238">
    <property type="protein sequence ID" value="AIL32181.1"/>
    <property type="molecule type" value="Genomic_DNA"/>
</dbReference>
<proteinExistence type="inferred from homology"/>
<comment type="similarity">
    <text evidence="1 13">Belongs to the ABC transporter superfamily. ABCF family. Translational throttle EttA subfamily.</text>
</comment>
<dbReference type="GO" id="GO:0016887">
    <property type="term" value="F:ATP hydrolysis activity"/>
    <property type="evidence" value="ECO:0007669"/>
    <property type="project" value="UniProtKB-UniRule"/>
</dbReference>
<evidence type="ECO:0000313" key="16">
    <source>
        <dbReference type="Proteomes" id="UP000028945"/>
    </source>
</evidence>
<dbReference type="Proteomes" id="UP000028945">
    <property type="component" value="Chromosome"/>
</dbReference>
<evidence type="ECO:0000256" key="8">
    <source>
        <dbReference type="ARBA" id="ARBA00022801"/>
    </source>
</evidence>
<evidence type="ECO:0000256" key="6">
    <source>
        <dbReference type="ARBA" id="ARBA00022737"/>
    </source>
</evidence>
<dbReference type="Gene3D" id="3.40.50.300">
    <property type="entry name" value="P-loop containing nucleotide triphosphate hydrolases"/>
    <property type="match status" value="2"/>
</dbReference>
<evidence type="ECO:0000256" key="3">
    <source>
        <dbReference type="ARBA" id="ARBA00022490"/>
    </source>
</evidence>
<evidence type="ECO:0000256" key="12">
    <source>
        <dbReference type="ARBA" id="ARBA00022917"/>
    </source>
</evidence>
<comment type="domain">
    <text evidence="13">The arm domain is inserted in the first ABC transporter domain. Probably contacts ribosomal protein L1.</text>
</comment>
<evidence type="ECO:0000259" key="14">
    <source>
        <dbReference type="PROSITE" id="PS50893"/>
    </source>
</evidence>
<evidence type="ECO:0000256" key="1">
    <source>
        <dbReference type="ARBA" id="ARBA00005868"/>
    </source>
</evidence>
<keyword evidence="10 13" id="KW-0810">Translation regulation</keyword>
<dbReference type="InterPro" id="IPR003593">
    <property type="entry name" value="AAA+_ATPase"/>
</dbReference>
<evidence type="ECO:0000256" key="4">
    <source>
        <dbReference type="ARBA" id="ARBA00022555"/>
    </source>
</evidence>
<dbReference type="GO" id="GO:0000049">
    <property type="term" value="F:tRNA binding"/>
    <property type="evidence" value="ECO:0007669"/>
    <property type="project" value="UniProtKB-UniRule"/>
</dbReference>
<comment type="catalytic activity">
    <reaction evidence="13">
        <text>ATP + H2O = ADP + phosphate + H(+)</text>
        <dbReference type="Rhea" id="RHEA:13065"/>
        <dbReference type="ChEBI" id="CHEBI:15377"/>
        <dbReference type="ChEBI" id="CHEBI:15378"/>
        <dbReference type="ChEBI" id="CHEBI:30616"/>
        <dbReference type="ChEBI" id="CHEBI:43474"/>
        <dbReference type="ChEBI" id="CHEBI:456216"/>
    </reaction>
</comment>
<dbReference type="InterPro" id="IPR003439">
    <property type="entry name" value="ABC_transporter-like_ATP-bd"/>
</dbReference>
<dbReference type="FunFam" id="3.40.50.300:FF:000011">
    <property type="entry name" value="Putative ABC transporter ATP-binding component"/>
    <property type="match status" value="1"/>
</dbReference>
<dbReference type="GO" id="GO:0019843">
    <property type="term" value="F:rRNA binding"/>
    <property type="evidence" value="ECO:0007669"/>
    <property type="project" value="UniProtKB-UniRule"/>
</dbReference>
<comment type="function">
    <text evidence="13">A translation factor that gates the progression of the 70S ribosomal initiation complex (IC, containing tRNA(fMet) in the P-site) into the translation elongation cycle by using a mechanism sensitive to the ATP/ADP ratio. Binds to the 70S ribosome E-site where it modulates the state of the translating ribosome during subunit translocation. ATP hydrolysis probably frees it from the ribosome, which can enter the elongation phase.</text>
</comment>
<keyword evidence="16" id="KW-1185">Reference proteome</keyword>
<keyword evidence="8 13" id="KW-0378">Hydrolase</keyword>
<feature type="region of interest" description="Arm" evidence="13">
    <location>
        <begin position="95"/>
        <end position="139"/>
    </location>
</feature>
<evidence type="ECO:0000256" key="10">
    <source>
        <dbReference type="ARBA" id="ARBA00022845"/>
    </source>
</evidence>
<feature type="domain" description="ABC transporter" evidence="14">
    <location>
        <begin position="327"/>
        <end position="553"/>
    </location>
</feature>
<keyword evidence="3 13" id="KW-0963">Cytoplasm</keyword>
<name>A0A077DDF0_9BURK</name>
<dbReference type="OrthoDB" id="9762051at2"/>